<gene>
    <name evidence="1" type="ORF">GGR23_004175</name>
</gene>
<keyword evidence="2" id="KW-1185">Reference proteome</keyword>
<proteinExistence type="predicted"/>
<organism evidence="1 2">
    <name type="scientific">Gellertiella hungarica</name>
    <dbReference type="NCBI Taxonomy" id="1572859"/>
    <lineage>
        <taxon>Bacteria</taxon>
        <taxon>Pseudomonadati</taxon>
        <taxon>Pseudomonadota</taxon>
        <taxon>Alphaproteobacteria</taxon>
        <taxon>Hyphomicrobiales</taxon>
        <taxon>Rhizobiaceae</taxon>
        <taxon>Gellertiella</taxon>
    </lineage>
</organism>
<dbReference type="AlphaFoldDB" id="A0A7W6JAM3"/>
<evidence type="ECO:0000313" key="1">
    <source>
        <dbReference type="EMBL" id="MBB4066948.1"/>
    </source>
</evidence>
<dbReference type="RefSeq" id="WP_183368226.1">
    <property type="nucleotide sequence ID" value="NZ_JACIEZ010000013.1"/>
</dbReference>
<accession>A0A7W6JAM3</accession>
<reference evidence="1 2" key="1">
    <citation type="submission" date="2020-08" db="EMBL/GenBank/DDBJ databases">
        <title>Genomic Encyclopedia of Type Strains, Phase IV (KMG-IV): sequencing the most valuable type-strain genomes for metagenomic binning, comparative biology and taxonomic classification.</title>
        <authorList>
            <person name="Goeker M."/>
        </authorList>
    </citation>
    <scope>NUCLEOTIDE SEQUENCE [LARGE SCALE GENOMIC DNA]</scope>
    <source>
        <strain evidence="1 2">DSM 29853</strain>
    </source>
</reference>
<protein>
    <submittedName>
        <fullName evidence="1">Uncharacterized protein</fullName>
    </submittedName>
</protein>
<comment type="caution">
    <text evidence="1">The sequence shown here is derived from an EMBL/GenBank/DDBJ whole genome shotgun (WGS) entry which is preliminary data.</text>
</comment>
<name>A0A7W6JAM3_9HYPH</name>
<dbReference type="EMBL" id="JACIEZ010000013">
    <property type="protein sequence ID" value="MBB4066948.1"/>
    <property type="molecule type" value="Genomic_DNA"/>
</dbReference>
<dbReference type="Proteomes" id="UP000528286">
    <property type="component" value="Unassembled WGS sequence"/>
</dbReference>
<sequence length="103" mass="11622">MVAEDNHGGPRGKRKIAMPHLFHLRIFGFYELSCFRHRRYRLERGVAGSEAAPCGFGKRFAWRLATVTRKSILGCRKGGSMINADTVIIVLMICQITRMALKA</sequence>
<evidence type="ECO:0000313" key="2">
    <source>
        <dbReference type="Proteomes" id="UP000528286"/>
    </source>
</evidence>